<name>A0A1B6HPU3_9HEMI</name>
<feature type="compositionally biased region" description="Polar residues" evidence="1">
    <location>
        <begin position="48"/>
        <end position="60"/>
    </location>
</feature>
<feature type="non-terminal residue" evidence="2">
    <location>
        <position position="1"/>
    </location>
</feature>
<organism evidence="2">
    <name type="scientific">Homalodisca liturata</name>
    <dbReference type="NCBI Taxonomy" id="320908"/>
    <lineage>
        <taxon>Eukaryota</taxon>
        <taxon>Metazoa</taxon>
        <taxon>Ecdysozoa</taxon>
        <taxon>Arthropoda</taxon>
        <taxon>Hexapoda</taxon>
        <taxon>Insecta</taxon>
        <taxon>Pterygota</taxon>
        <taxon>Neoptera</taxon>
        <taxon>Paraneoptera</taxon>
        <taxon>Hemiptera</taxon>
        <taxon>Auchenorrhyncha</taxon>
        <taxon>Membracoidea</taxon>
        <taxon>Cicadellidae</taxon>
        <taxon>Cicadellinae</taxon>
        <taxon>Proconiini</taxon>
        <taxon>Homalodisca</taxon>
    </lineage>
</organism>
<dbReference type="EMBL" id="GECU01030998">
    <property type="protein sequence ID" value="JAS76708.1"/>
    <property type="molecule type" value="Transcribed_RNA"/>
</dbReference>
<feature type="region of interest" description="Disordered" evidence="1">
    <location>
        <begin position="39"/>
        <end position="66"/>
    </location>
</feature>
<reference evidence="2" key="1">
    <citation type="submission" date="2015-11" db="EMBL/GenBank/DDBJ databases">
        <title>De novo transcriptome assembly of four potential Pierce s Disease insect vectors from Arizona vineyards.</title>
        <authorList>
            <person name="Tassone E.E."/>
        </authorList>
    </citation>
    <scope>NUCLEOTIDE SEQUENCE</scope>
</reference>
<accession>A0A1B6HPU3</accession>
<evidence type="ECO:0000256" key="1">
    <source>
        <dbReference type="SAM" id="MobiDB-lite"/>
    </source>
</evidence>
<sequence length="129" mass="14794">FKKLSLTNFRETLNFKQSGKLCAEACGVSERTVNKISKEAKLAEEDGPSSSEIKFSTPGKQRSRKSKITGFDDFEKDVLRRTVLSYYDRGEFPTSKRITQDLKQKLDYNGSVTSTNRLLRHVGFRYKDI</sequence>
<evidence type="ECO:0000313" key="2">
    <source>
        <dbReference type="EMBL" id="JAS76708.1"/>
    </source>
</evidence>
<gene>
    <name evidence="2" type="ORF">g.5912</name>
</gene>
<proteinExistence type="predicted"/>
<protein>
    <submittedName>
        <fullName evidence="2">Uncharacterized protein</fullName>
    </submittedName>
</protein>
<dbReference type="AlphaFoldDB" id="A0A1B6HPU3"/>